<evidence type="ECO:0000313" key="2">
    <source>
        <dbReference type="Proteomes" id="UP001310022"/>
    </source>
</evidence>
<sequence>MSTTLKTFGIDALTGNLKENDILLLEGDTEDQDINSKNYPLSAIQVYQYISSIKGGGNLAIGGFVKGESTFSSLDYKYAAMLFSDKFDVITRDDGTQIFKRYGYGIKVTLQVTDVQANLDISFGSMAASTKMGLAKIQYRIDSFGVPENIIENYVDLVGDFNFESYQKIITCSKAIKDLIGDNTDTVKLFPIDVLTPVTISPDEEDSRSFYFGADSISGGLNLRDAVLRARNSNSHAEDEDIISFMYQYFGIDNAYSTPNETQKKRAKEWIEGTYNKTQSTGFKDKWVSVEPNVDDNGYFVSLRHLGEEYQPHQLPVDWSTRAKAEYFDSISISFQNSSEIQVSAIADVSSDYNSKTIIFDAMIYWNIYDAEPKGKILETRYGVGVRMKMKVSEMEFGTDINFASVGASAELGLANVGYEIRAIGINDKKIIQDLPNPQDLDESTISNIIDSFKKLLNKIGNSDLGDFNPQPIAIKIKDQTDVDSTLVHQSVTFAYQKLCKRKKLKNILAEARKNNLFIEKVKEVYADFGITKENDKPSFSQKRDALEWFRIE</sequence>
<organism evidence="1 2">
    <name type="scientific">Persicobacter diffluens</name>
    <dbReference type="NCBI Taxonomy" id="981"/>
    <lineage>
        <taxon>Bacteria</taxon>
        <taxon>Pseudomonadati</taxon>
        <taxon>Bacteroidota</taxon>
        <taxon>Cytophagia</taxon>
        <taxon>Cytophagales</taxon>
        <taxon>Persicobacteraceae</taxon>
        <taxon>Persicobacter</taxon>
    </lineage>
</organism>
<protein>
    <submittedName>
        <fullName evidence="1">Uncharacterized protein</fullName>
    </submittedName>
</protein>
<dbReference type="Proteomes" id="UP001310022">
    <property type="component" value="Unassembled WGS sequence"/>
</dbReference>
<comment type="caution">
    <text evidence="1">The sequence shown here is derived from an EMBL/GenBank/DDBJ whole genome shotgun (WGS) entry which is preliminary data.</text>
</comment>
<keyword evidence="2" id="KW-1185">Reference proteome</keyword>
<reference evidence="1 2" key="1">
    <citation type="submission" date="2021-12" db="EMBL/GenBank/DDBJ databases">
        <title>Genome sequencing of bacteria with rrn-lacking chromosome and rrn-plasmid.</title>
        <authorList>
            <person name="Anda M."/>
            <person name="Iwasaki W."/>
        </authorList>
    </citation>
    <scope>NUCLEOTIDE SEQUENCE [LARGE SCALE GENOMIC DNA]</scope>
    <source>
        <strain evidence="1 2">NBRC 15940</strain>
    </source>
</reference>
<dbReference type="AlphaFoldDB" id="A0AAN4W365"/>
<dbReference type="EMBL" id="BQKE01000007">
    <property type="protein sequence ID" value="GJM64874.1"/>
    <property type="molecule type" value="Genomic_DNA"/>
</dbReference>
<gene>
    <name evidence="1" type="ORF">PEDI_54260</name>
</gene>
<evidence type="ECO:0000313" key="1">
    <source>
        <dbReference type="EMBL" id="GJM64874.1"/>
    </source>
</evidence>
<accession>A0AAN4W365</accession>
<proteinExistence type="predicted"/>
<name>A0AAN4W365_9BACT</name>
<dbReference type="RefSeq" id="WP_338239925.1">
    <property type="nucleotide sequence ID" value="NZ_BQKE01000007.1"/>
</dbReference>